<dbReference type="AlphaFoldDB" id="A0A1M2USU5"/>
<evidence type="ECO:0000256" key="1">
    <source>
        <dbReference type="SAM" id="SignalP"/>
    </source>
</evidence>
<dbReference type="CDD" id="cd16329">
    <property type="entry name" value="LolA_like"/>
    <property type="match status" value="1"/>
</dbReference>
<dbReference type="EMBL" id="MPKY01000004">
    <property type="protein sequence ID" value="OJS98386.1"/>
    <property type="molecule type" value="Genomic_DNA"/>
</dbReference>
<evidence type="ECO:0008006" key="4">
    <source>
        <dbReference type="Google" id="ProtNLM"/>
    </source>
</evidence>
<dbReference type="Gene3D" id="2.50.20.10">
    <property type="entry name" value="Lipoprotein localisation LolA/LolB/LppX"/>
    <property type="match status" value="1"/>
</dbReference>
<dbReference type="Proteomes" id="UP000183986">
    <property type="component" value="Unassembled WGS sequence"/>
</dbReference>
<feature type="chain" id="PRO_5012657108" description="DUF1329 domain-containing protein" evidence="1">
    <location>
        <begin position="29"/>
        <end position="457"/>
    </location>
</feature>
<keyword evidence="3" id="KW-1185">Reference proteome</keyword>
<organism evidence="2 3">
    <name type="scientific">Marinobacter nauticus</name>
    <name type="common">Marinobacter hydrocarbonoclasticus</name>
    <name type="synonym">Marinobacter aquaeolei</name>
    <dbReference type="NCBI Taxonomy" id="2743"/>
    <lineage>
        <taxon>Bacteria</taxon>
        <taxon>Pseudomonadati</taxon>
        <taxon>Pseudomonadota</taxon>
        <taxon>Gammaproteobacteria</taxon>
        <taxon>Pseudomonadales</taxon>
        <taxon>Marinobacteraceae</taxon>
        <taxon>Marinobacter</taxon>
    </lineage>
</organism>
<dbReference type="Pfam" id="PF07044">
    <property type="entry name" value="DUF1329"/>
    <property type="match status" value="1"/>
</dbReference>
<accession>A0A1M2USU5</accession>
<comment type="caution">
    <text evidence="2">The sequence shown here is derived from an EMBL/GenBank/DDBJ whole genome shotgun (WGS) entry which is preliminary data.</text>
</comment>
<protein>
    <recommendedName>
        <fullName evidence="4">DUF1329 domain-containing protein</fullName>
    </recommendedName>
</protein>
<sequence>MIYRSKTMANLRNAALISLALVSAQAGAAVSEEEAAKLGKELTPMGAIKAGNESGEIPEWTGGYSTVPEGYRTGDPRPNPFADEEPLFSITASNMDEYADKLSEGQKLLLEKHSDTYRLDIYPTHRTASAPEWVYENTRKNATRAQSVLGGYAIENAYGGIPFPIPQTGAEVMWNHLLRWAGESVRYDNRINVVTASGSVSLASAVTNEMSFPYYFKDGSLDNFNGDFWHLYQVTTSPSFRAGETILIRDPLDQVNKGRQAWQYLVGQRRVRRAPNIAYDTPNSVNSGVDFFDEVSMFLGALDKYDWKIVEKKEMYIPYNMNEFYLHSEEEVLSPNHLNPDHMRWELHRVWVVEATLADGERHSIPRKRFYVDEDTWAAMLYDGWDAQGTLWHSGQGVPFLAYEFPGQIMYPFMVYDHVKGSYQASVFNESEVHYEKVDRYPEDNFTPAALSSRGVR</sequence>
<dbReference type="RefSeq" id="WP_072678541.1">
    <property type="nucleotide sequence ID" value="NZ_MPKY01000004.1"/>
</dbReference>
<gene>
    <name evidence="2" type="ORF">BEE62_17250</name>
</gene>
<feature type="signal peptide" evidence="1">
    <location>
        <begin position="1"/>
        <end position="28"/>
    </location>
</feature>
<dbReference type="InterPro" id="IPR010752">
    <property type="entry name" value="DUF1329"/>
</dbReference>
<name>A0A1M2USU5_MARNT</name>
<reference evidence="2" key="1">
    <citation type="submission" date="2016-11" db="EMBL/GenBank/DDBJ databases">
        <title>Draft Genome Sequence of Marinobacter hydrocarbonoclasticus strain STW2, a polyaromatic aromatic hydrocarbon degrading and denitrifying bacterium from rhizosphere of Seagrass Enhalus acodoides.</title>
        <authorList>
            <person name="Ling J."/>
            <person name="Dong J."/>
        </authorList>
    </citation>
    <scope>NUCLEOTIDE SEQUENCE [LARGE SCALE GENOMIC DNA]</scope>
    <source>
        <strain evidence="2">STW2</strain>
    </source>
</reference>
<evidence type="ECO:0000313" key="2">
    <source>
        <dbReference type="EMBL" id="OJS98386.1"/>
    </source>
</evidence>
<proteinExistence type="predicted"/>
<evidence type="ECO:0000313" key="3">
    <source>
        <dbReference type="Proteomes" id="UP000183986"/>
    </source>
</evidence>
<keyword evidence="1" id="KW-0732">Signal</keyword>